<name>A0A9X2GVA0_9ACTN</name>
<evidence type="ECO:0000313" key="2">
    <source>
        <dbReference type="Proteomes" id="UP001139648"/>
    </source>
</evidence>
<sequence length="123" mass="13911">MLKTLVNIALNWTARGAELRHVRCARCHEVHAEMVEGHFLRIASFTMRRAADGQVVTDGVQTPEEWVCPCGRRAPLEVGELLVNDTMTLCRRRLCRNRWRVPAEVERITCPCCWSDQPGPAAG</sequence>
<reference evidence="1" key="1">
    <citation type="submission" date="2022-06" db="EMBL/GenBank/DDBJ databases">
        <title>Sequencing the genomes of 1000 actinobacteria strains.</title>
        <authorList>
            <person name="Klenk H.-P."/>
        </authorList>
    </citation>
    <scope>NUCLEOTIDE SEQUENCE</scope>
    <source>
        <strain evidence="1">DSM 46694</strain>
    </source>
</reference>
<gene>
    <name evidence="1" type="ORF">HD597_012855</name>
</gene>
<dbReference type="Proteomes" id="UP001139648">
    <property type="component" value="Unassembled WGS sequence"/>
</dbReference>
<accession>A0A9X2GVA0</accession>
<keyword evidence="2" id="KW-1185">Reference proteome</keyword>
<proteinExistence type="predicted"/>
<dbReference type="AlphaFoldDB" id="A0A9X2GVA0"/>
<evidence type="ECO:0000313" key="1">
    <source>
        <dbReference type="EMBL" id="MCP2365751.1"/>
    </source>
</evidence>
<organism evidence="1 2">
    <name type="scientific">Nonomuraea thailandensis</name>
    <dbReference type="NCBI Taxonomy" id="1188745"/>
    <lineage>
        <taxon>Bacteria</taxon>
        <taxon>Bacillati</taxon>
        <taxon>Actinomycetota</taxon>
        <taxon>Actinomycetes</taxon>
        <taxon>Streptosporangiales</taxon>
        <taxon>Streptosporangiaceae</taxon>
        <taxon>Nonomuraea</taxon>
    </lineage>
</organism>
<protein>
    <submittedName>
        <fullName evidence="1">Ferredoxin-thioredoxin reductase catalytic subunit</fullName>
    </submittedName>
</protein>
<dbReference type="RefSeq" id="WP_253760237.1">
    <property type="nucleotide sequence ID" value="NZ_JAMZEB010000004.1"/>
</dbReference>
<dbReference type="EMBL" id="JAMZEB010000004">
    <property type="protein sequence ID" value="MCP2365751.1"/>
    <property type="molecule type" value="Genomic_DNA"/>
</dbReference>
<comment type="caution">
    <text evidence="1">The sequence shown here is derived from an EMBL/GenBank/DDBJ whole genome shotgun (WGS) entry which is preliminary data.</text>
</comment>